<comment type="caution">
    <text evidence="9">The sequence shown here is derived from an EMBL/GenBank/DDBJ whole genome shotgun (WGS) entry which is preliminary data.</text>
</comment>
<dbReference type="AlphaFoldDB" id="A0A853FGE5"/>
<proteinExistence type="predicted"/>
<feature type="transmembrane region" description="Helical" evidence="8">
    <location>
        <begin position="284"/>
        <end position="306"/>
    </location>
</feature>
<evidence type="ECO:0000256" key="3">
    <source>
        <dbReference type="ARBA" id="ARBA00022475"/>
    </source>
</evidence>
<dbReference type="GO" id="GO:0005886">
    <property type="term" value="C:plasma membrane"/>
    <property type="evidence" value="ECO:0007669"/>
    <property type="project" value="UniProtKB-SubCell"/>
</dbReference>
<evidence type="ECO:0000256" key="1">
    <source>
        <dbReference type="ARBA" id="ARBA00004651"/>
    </source>
</evidence>
<sequence length="313" mass="32427">MHGWLGRYGTCMAGIILFVFFALCAPNFLSVLNLSNIVKQISFMALLGLGFSMALLVSELDLSFANICSLCAVCVGWLVHTGHDPALAVFVGVLVGTGAGLLNGFLVTGLRIPSLIATLATASVANGLSFMVTDGVAFVGQWDSRFLWLGRGAVFGVPTLIIWLLAANLVAWFMLKQTRLGFRMLAVGEASEAARLAGVNVRTIKVIGLALSGLAAGIAAVLMTSSLASAAPNSAADLMLTAIAAVLLGMTMFEPGRANVPGTLVGAIIIGMLGNGLVLMGVEYYFQDILLGVIIVASVALSSSVLKKAAFSL</sequence>
<accession>A0A853FGE5</accession>
<dbReference type="OrthoDB" id="9799990at2"/>
<reference evidence="9 10" key="1">
    <citation type="submission" date="2020-07" db="EMBL/GenBank/DDBJ databases">
        <title>Taxonomic revisions and descriptions of new bacterial species based on genomic comparisons in the high-G+C-content subgroup of the family Alcaligenaceae.</title>
        <authorList>
            <person name="Szabo A."/>
            <person name="Felfoldi T."/>
        </authorList>
    </citation>
    <scope>NUCLEOTIDE SEQUENCE [LARGE SCALE GENOMIC DNA]</scope>
    <source>
        <strain evidence="9 10">DSM 25264</strain>
    </source>
</reference>
<dbReference type="CDD" id="cd06579">
    <property type="entry name" value="TM_PBP1_transp_AraH_like"/>
    <property type="match status" value="1"/>
</dbReference>
<evidence type="ECO:0000313" key="9">
    <source>
        <dbReference type="EMBL" id="NYT37541.1"/>
    </source>
</evidence>
<dbReference type="Pfam" id="PF02653">
    <property type="entry name" value="BPD_transp_2"/>
    <property type="match status" value="1"/>
</dbReference>
<feature type="transmembrane region" description="Helical" evidence="8">
    <location>
        <begin position="86"/>
        <end position="107"/>
    </location>
</feature>
<keyword evidence="6 8" id="KW-1133">Transmembrane helix</keyword>
<keyword evidence="4" id="KW-0997">Cell inner membrane</keyword>
<dbReference type="PANTHER" id="PTHR32196:SF21">
    <property type="entry name" value="ABC TRANSPORTER PERMEASE PROTEIN YPHD-RELATED"/>
    <property type="match status" value="1"/>
</dbReference>
<evidence type="ECO:0000256" key="6">
    <source>
        <dbReference type="ARBA" id="ARBA00022989"/>
    </source>
</evidence>
<organism evidence="9 10">
    <name type="scientific">Allopusillimonas soli</name>
    <dbReference type="NCBI Taxonomy" id="659016"/>
    <lineage>
        <taxon>Bacteria</taxon>
        <taxon>Pseudomonadati</taxon>
        <taxon>Pseudomonadota</taxon>
        <taxon>Betaproteobacteria</taxon>
        <taxon>Burkholderiales</taxon>
        <taxon>Alcaligenaceae</taxon>
        <taxon>Allopusillimonas</taxon>
    </lineage>
</organism>
<keyword evidence="2" id="KW-0813">Transport</keyword>
<dbReference type="Proteomes" id="UP000580517">
    <property type="component" value="Unassembled WGS sequence"/>
</dbReference>
<evidence type="ECO:0000313" key="10">
    <source>
        <dbReference type="Proteomes" id="UP000580517"/>
    </source>
</evidence>
<feature type="transmembrane region" description="Helical" evidence="8">
    <location>
        <begin position="260"/>
        <end position="278"/>
    </location>
</feature>
<keyword evidence="3" id="KW-1003">Cell membrane</keyword>
<feature type="transmembrane region" description="Helical" evidence="8">
    <location>
        <begin position="153"/>
        <end position="175"/>
    </location>
</feature>
<feature type="transmembrane region" description="Helical" evidence="8">
    <location>
        <begin position="12"/>
        <end position="31"/>
    </location>
</feature>
<feature type="transmembrane region" description="Helical" evidence="8">
    <location>
        <begin position="206"/>
        <end position="228"/>
    </location>
</feature>
<keyword evidence="5 8" id="KW-0812">Transmembrane</keyword>
<evidence type="ECO:0000256" key="4">
    <source>
        <dbReference type="ARBA" id="ARBA00022519"/>
    </source>
</evidence>
<evidence type="ECO:0000256" key="2">
    <source>
        <dbReference type="ARBA" id="ARBA00022448"/>
    </source>
</evidence>
<keyword evidence="10" id="KW-1185">Reference proteome</keyword>
<gene>
    <name evidence="9" type="ORF">H0A68_11705</name>
</gene>
<dbReference type="PANTHER" id="PTHR32196">
    <property type="entry name" value="ABC TRANSPORTER PERMEASE PROTEIN YPHD-RELATED-RELATED"/>
    <property type="match status" value="1"/>
</dbReference>
<name>A0A853FGE5_9BURK</name>
<evidence type="ECO:0000256" key="5">
    <source>
        <dbReference type="ARBA" id="ARBA00022692"/>
    </source>
</evidence>
<feature type="transmembrane region" description="Helical" evidence="8">
    <location>
        <begin position="114"/>
        <end position="133"/>
    </location>
</feature>
<dbReference type="InterPro" id="IPR001851">
    <property type="entry name" value="ABC_transp_permease"/>
</dbReference>
<evidence type="ECO:0000256" key="7">
    <source>
        <dbReference type="ARBA" id="ARBA00023136"/>
    </source>
</evidence>
<feature type="transmembrane region" description="Helical" evidence="8">
    <location>
        <begin position="37"/>
        <end position="57"/>
    </location>
</feature>
<dbReference type="GO" id="GO:0022857">
    <property type="term" value="F:transmembrane transporter activity"/>
    <property type="evidence" value="ECO:0007669"/>
    <property type="project" value="InterPro"/>
</dbReference>
<evidence type="ECO:0000256" key="8">
    <source>
        <dbReference type="SAM" id="Phobius"/>
    </source>
</evidence>
<protein>
    <submittedName>
        <fullName evidence="9">ABC transporter permease</fullName>
    </submittedName>
</protein>
<comment type="subcellular location">
    <subcellularLocation>
        <location evidence="1">Cell membrane</location>
        <topology evidence="1">Multi-pass membrane protein</topology>
    </subcellularLocation>
</comment>
<dbReference type="EMBL" id="JACCEW010000003">
    <property type="protein sequence ID" value="NYT37541.1"/>
    <property type="molecule type" value="Genomic_DNA"/>
</dbReference>
<keyword evidence="7 8" id="KW-0472">Membrane</keyword>